<feature type="transmembrane region" description="Helical" evidence="8">
    <location>
        <begin position="40"/>
        <end position="62"/>
    </location>
</feature>
<dbReference type="OrthoDB" id="112053at2157"/>
<feature type="transmembrane region" description="Helical" evidence="8">
    <location>
        <begin position="144"/>
        <end position="161"/>
    </location>
</feature>
<dbReference type="AlphaFoldDB" id="M0D457"/>
<dbReference type="PANTHER" id="PTHR30250">
    <property type="entry name" value="PST FAMILY PREDICTED COLANIC ACID TRANSPORTER"/>
    <property type="match status" value="1"/>
</dbReference>
<dbReference type="eggNOG" id="arCOG02209">
    <property type="taxonomic scope" value="Archaea"/>
</dbReference>
<keyword evidence="6 8" id="KW-1133">Transmembrane helix</keyword>
<dbReference type="Proteomes" id="UP000011626">
    <property type="component" value="Unassembled WGS sequence"/>
</dbReference>
<evidence type="ECO:0000256" key="8">
    <source>
        <dbReference type="SAM" id="Phobius"/>
    </source>
</evidence>
<keyword evidence="4" id="KW-0133">Cell shape</keyword>
<comment type="caution">
    <text evidence="9">The sequence shown here is derived from an EMBL/GenBank/DDBJ whole genome shotgun (WGS) entry which is preliminary data.</text>
</comment>
<accession>M0D457</accession>
<feature type="transmembrane region" description="Helical" evidence="8">
    <location>
        <begin position="288"/>
        <end position="307"/>
    </location>
</feature>
<feature type="transmembrane region" description="Helical" evidence="8">
    <location>
        <begin position="313"/>
        <end position="331"/>
    </location>
</feature>
<feature type="transmembrane region" description="Helical" evidence="8">
    <location>
        <begin position="443"/>
        <end position="462"/>
    </location>
</feature>
<evidence type="ECO:0000256" key="4">
    <source>
        <dbReference type="ARBA" id="ARBA00022960"/>
    </source>
</evidence>
<name>M0D457_9EURY</name>
<keyword evidence="5" id="KW-0573">Peptidoglycan synthesis</keyword>
<dbReference type="InterPro" id="IPR004268">
    <property type="entry name" value="MurJ"/>
</dbReference>
<organism evidence="9 10">
    <name type="scientific">Halosimplex carlsbadense 2-9-1</name>
    <dbReference type="NCBI Taxonomy" id="797114"/>
    <lineage>
        <taxon>Archaea</taxon>
        <taxon>Methanobacteriati</taxon>
        <taxon>Methanobacteriota</taxon>
        <taxon>Stenosarchaea group</taxon>
        <taxon>Halobacteria</taxon>
        <taxon>Halobacteriales</taxon>
        <taxon>Haloarculaceae</taxon>
        <taxon>Halosimplex</taxon>
    </lineage>
</organism>
<reference evidence="9 10" key="1">
    <citation type="journal article" date="2014" name="PLoS Genet.">
        <title>Phylogenetically driven sequencing of extremely halophilic archaea reveals strategies for static and dynamic osmo-response.</title>
        <authorList>
            <person name="Becker E.A."/>
            <person name="Seitzer P.M."/>
            <person name="Tritt A."/>
            <person name="Larsen D."/>
            <person name="Krusor M."/>
            <person name="Yao A.I."/>
            <person name="Wu D."/>
            <person name="Madern D."/>
            <person name="Eisen J.A."/>
            <person name="Darling A.E."/>
            <person name="Facciotti M.T."/>
        </authorList>
    </citation>
    <scope>NUCLEOTIDE SEQUENCE [LARGE SCALE GENOMIC DNA]</scope>
    <source>
        <strain evidence="9 10">2-9-1</strain>
    </source>
</reference>
<feature type="transmembrane region" description="Helical" evidence="8">
    <location>
        <begin position="411"/>
        <end position="431"/>
    </location>
</feature>
<proteinExistence type="predicted"/>
<dbReference type="GO" id="GO:0008360">
    <property type="term" value="P:regulation of cell shape"/>
    <property type="evidence" value="ECO:0007669"/>
    <property type="project" value="UniProtKB-KW"/>
</dbReference>
<evidence type="ECO:0000256" key="5">
    <source>
        <dbReference type="ARBA" id="ARBA00022984"/>
    </source>
</evidence>
<evidence type="ECO:0000256" key="2">
    <source>
        <dbReference type="ARBA" id="ARBA00022475"/>
    </source>
</evidence>
<evidence type="ECO:0000256" key="1">
    <source>
        <dbReference type="ARBA" id="ARBA00004651"/>
    </source>
</evidence>
<feature type="transmembrane region" description="Helical" evidence="8">
    <location>
        <begin position="74"/>
        <end position="92"/>
    </location>
</feature>
<sequence length="481" mass="51980">MNLAKSSLKILCAKIVNSLSGFLAVVVFSRELGASPLGTYYPFIALLGVLVIPANFGISIAAEKRISEGTNKSEFLGAAILAKIPPFLFVLFSTVLFRNQINQYLGAEVTDLLIIALIIRLIGDFGIAVLRGEMRVGETAIARSVRPLGWLVFGYILYSYGHGIEGVIYGYICGSIGMATIAWLKVSVQPSWPSLAHLRSLLGFGRWSVIGAVGGLFYSWMDVLILTAFVSLNLASNRAEIGAYENAWRISLLVTMVSRAISVTIFPQVSQWDAENATEKIENLLPKAILPGLLVVFPAFSGTLVLSKDILRILFGPEFTVAWIALIILMGEKLFQSVQAIFGHSLGAINKPKLGAIATAIGSVLNIILNIVLISVLGITGAAIATAISFSVNATLQAHFLNRYINVQVPFWQLAWSLVASAVMGVLVYVLHSEIGVSSAVDLLLIVFVGAATYSSLILLYSPTRHEIQSLLQPVIKDQWI</sequence>
<dbReference type="GO" id="GO:0005886">
    <property type="term" value="C:plasma membrane"/>
    <property type="evidence" value="ECO:0007669"/>
    <property type="project" value="UniProtKB-SubCell"/>
</dbReference>
<keyword evidence="7 8" id="KW-0472">Membrane</keyword>
<dbReference type="PANTHER" id="PTHR30250:SF11">
    <property type="entry name" value="O-ANTIGEN TRANSPORTER-RELATED"/>
    <property type="match status" value="1"/>
</dbReference>
<keyword evidence="3 8" id="KW-0812">Transmembrane</keyword>
<feature type="transmembrane region" description="Helical" evidence="8">
    <location>
        <begin position="112"/>
        <end position="132"/>
    </location>
</feature>
<dbReference type="Pfam" id="PF03023">
    <property type="entry name" value="MurJ"/>
    <property type="match status" value="1"/>
</dbReference>
<evidence type="ECO:0000256" key="3">
    <source>
        <dbReference type="ARBA" id="ARBA00022692"/>
    </source>
</evidence>
<dbReference type="EMBL" id="AOIU01000004">
    <property type="protein sequence ID" value="ELZ30311.1"/>
    <property type="molecule type" value="Genomic_DNA"/>
</dbReference>
<keyword evidence="2" id="KW-1003">Cell membrane</keyword>
<dbReference type="RefSeq" id="WP_006881896.1">
    <property type="nucleotide sequence ID" value="NZ_AOIU01000004.1"/>
</dbReference>
<keyword evidence="10" id="KW-1185">Reference proteome</keyword>
<evidence type="ECO:0000313" key="9">
    <source>
        <dbReference type="EMBL" id="ELZ30311.1"/>
    </source>
</evidence>
<evidence type="ECO:0000256" key="6">
    <source>
        <dbReference type="ARBA" id="ARBA00022989"/>
    </source>
</evidence>
<evidence type="ECO:0000256" key="7">
    <source>
        <dbReference type="ARBA" id="ARBA00023136"/>
    </source>
</evidence>
<evidence type="ECO:0000313" key="10">
    <source>
        <dbReference type="Proteomes" id="UP000011626"/>
    </source>
</evidence>
<dbReference type="InterPro" id="IPR050833">
    <property type="entry name" value="Poly_Biosynth_Transport"/>
</dbReference>
<protein>
    <submittedName>
        <fullName evidence="9">Membrane protein involved in the export of O-antigen and teichoic acid</fullName>
    </submittedName>
</protein>
<dbReference type="STRING" id="797114.C475_01212"/>
<comment type="subcellular location">
    <subcellularLocation>
        <location evidence="1">Cell membrane</location>
        <topology evidence="1">Multi-pass membrane protein</topology>
    </subcellularLocation>
</comment>
<feature type="transmembrane region" description="Helical" evidence="8">
    <location>
        <begin position="207"/>
        <end position="235"/>
    </location>
</feature>
<gene>
    <name evidence="9" type="ORF">C475_01212</name>
</gene>
<feature type="transmembrane region" description="Helical" evidence="8">
    <location>
        <begin position="247"/>
        <end position="267"/>
    </location>
</feature>
<feature type="transmembrane region" description="Helical" evidence="8">
    <location>
        <begin position="7"/>
        <end position="28"/>
    </location>
</feature>